<evidence type="ECO:0008006" key="7">
    <source>
        <dbReference type="Google" id="ProtNLM"/>
    </source>
</evidence>
<evidence type="ECO:0000256" key="1">
    <source>
        <dbReference type="ARBA" id="ARBA00022598"/>
    </source>
</evidence>
<dbReference type="PANTHER" id="PTHR43352">
    <property type="entry name" value="ACETYL-COA SYNTHETASE"/>
    <property type="match status" value="1"/>
</dbReference>
<evidence type="ECO:0000259" key="3">
    <source>
        <dbReference type="Pfam" id="PF00501"/>
    </source>
</evidence>
<keyword evidence="1" id="KW-0436">Ligase</keyword>
<sequence length="1030" mass="111531">MRDAGGSVNVLARHSTGSHDEPVAGDVELRVGGPGVPDAHSSESVEVLARWLRTAEEKYPGVMGPIRQEGPWFAIPLTCPRGARSARFGLWLGELDRQGQLLHMVASYLAAVHHVLVSVREPSANVLEVLVSDSTTPSGLNRFLNGLDSVLEILAHGRSDLLLQHLTGRLPPDEMPFVEDREEREEHPATDVETDAVVSVLFQPVDFPSLARLDASLLAYDDEDAGAVGRVLGELLQPFLLDSARMTVGRKAVRVDHICLPGLLRADSRAAEESVLAPALRLATKPGRHFVALCRNTALRLGDRLPHLLAQGPLCDGASTALLLLQRVLDTLIGSGGLKDHRLTLELVGADPRTEAAFRARTPWLVAERAASAASTDAPRVDVVVLFPAARPSALELRPDSVVIDLFGTWSLRPRPEVLAKNIVYVRGASVRLAGEAVVSTPSFAPDRVEPALLEALLRELDAEASSDGLAHEHRIEIGGIRGFWGEIRRAEWDAFHSRRRGELARFQVSGQVTAANPGLASLPDGATNICEYIFREAHLRSGSCLVDPQSGQSATYAELRRLAAAYARRFRALGLRQGDVVALAAPDGISSVAVMLGCFLGGWVFAPLNHTASAVNFEAMLSSASPRLVLHAASTVARHLPVLSTRRCAELASFLPPDALDGVEGDVTPLPVSPEAPAVMLFTSGSTGGPKAVTHTHADFITCSRNYAPYVVELRPDDRVYTPSPTFFAYGLNNLLLSLSAGATHVISVPRNGGMGVAEILARNEVTVLFAVPAVYKLIISKNDRGLRLPKLRLCISAGEKLPLKLYREARSFFSVNVLDGIGCTEAISTFISNRESYVAPGCTGVVVPGFEVKLVNPRGELCRVGEVGVLWVRGGALTRGYVNAPDLTEKHFVDGWFNTQDMFFMDAEYRLYNVGRAGSVIKINSCWFSPEMMESVLQSHPAVKECAVCVVIDDYGLPRPKAFIVTGEHERSEPELEHLWAELRVLSKEKLGKDHYPHLFATIKTLPRTSSGKLMRSELAKLLTSGPP</sequence>
<reference evidence="5 6" key="2">
    <citation type="submission" date="2016-12" db="EMBL/GenBank/DDBJ databases">
        <title>Draft Genome Sequence of Cystobacter ferrugineus Strain Cbfe23.</title>
        <authorList>
            <person name="Akbar S."/>
            <person name="Dowd S.E."/>
            <person name="Stevens D.C."/>
        </authorList>
    </citation>
    <scope>NUCLEOTIDE SEQUENCE [LARGE SCALE GENOMIC DNA]</scope>
    <source>
        <strain evidence="5 6">Cbfe23</strain>
    </source>
</reference>
<dbReference type="InterPro" id="IPR020845">
    <property type="entry name" value="AMP-binding_CS"/>
</dbReference>
<evidence type="ECO:0000313" key="5">
    <source>
        <dbReference type="EMBL" id="OJH37549.1"/>
    </source>
</evidence>
<dbReference type="PANTHER" id="PTHR43352:SF1">
    <property type="entry name" value="ANTHRANILATE--COA LIGASE"/>
    <property type="match status" value="1"/>
</dbReference>
<dbReference type="GO" id="GO:0016878">
    <property type="term" value="F:acid-thiol ligase activity"/>
    <property type="evidence" value="ECO:0007669"/>
    <property type="project" value="TreeGrafter"/>
</dbReference>
<evidence type="ECO:0000313" key="6">
    <source>
        <dbReference type="Proteomes" id="UP000182229"/>
    </source>
</evidence>
<comment type="caution">
    <text evidence="5">The sequence shown here is derived from an EMBL/GenBank/DDBJ whole genome shotgun (WGS) entry which is preliminary data.</text>
</comment>
<dbReference type="InterPro" id="IPR025110">
    <property type="entry name" value="AMP-bd_C"/>
</dbReference>
<feature type="region of interest" description="Disordered" evidence="2">
    <location>
        <begin position="1"/>
        <end position="26"/>
    </location>
</feature>
<dbReference type="EMBL" id="MPIN01000007">
    <property type="protein sequence ID" value="OJH37549.1"/>
    <property type="molecule type" value="Genomic_DNA"/>
</dbReference>
<evidence type="ECO:0000259" key="4">
    <source>
        <dbReference type="Pfam" id="PF13193"/>
    </source>
</evidence>
<organism evidence="5 6">
    <name type="scientific">Cystobacter ferrugineus</name>
    <dbReference type="NCBI Taxonomy" id="83449"/>
    <lineage>
        <taxon>Bacteria</taxon>
        <taxon>Pseudomonadati</taxon>
        <taxon>Myxococcota</taxon>
        <taxon>Myxococcia</taxon>
        <taxon>Myxococcales</taxon>
        <taxon>Cystobacterineae</taxon>
        <taxon>Archangiaceae</taxon>
        <taxon>Cystobacter</taxon>
    </lineage>
</organism>
<feature type="domain" description="AMP-binding enzyme C-terminal" evidence="4">
    <location>
        <begin position="935"/>
        <end position="1015"/>
    </location>
</feature>
<dbReference type="Gene3D" id="3.40.50.12780">
    <property type="entry name" value="N-terminal domain of ligase-like"/>
    <property type="match status" value="1"/>
</dbReference>
<feature type="domain" description="AMP-dependent synthetase/ligase" evidence="3">
    <location>
        <begin position="545"/>
        <end position="883"/>
    </location>
</feature>
<protein>
    <recommendedName>
        <fullName evidence="7">AMP-dependent synthetase</fullName>
    </recommendedName>
</protein>
<dbReference type="InterPro" id="IPR045851">
    <property type="entry name" value="AMP-bd_C_sf"/>
</dbReference>
<dbReference type="InterPro" id="IPR000873">
    <property type="entry name" value="AMP-dep_synth/lig_dom"/>
</dbReference>
<dbReference type="PROSITE" id="PS00455">
    <property type="entry name" value="AMP_BINDING"/>
    <property type="match status" value="1"/>
</dbReference>
<dbReference type="Pfam" id="PF00501">
    <property type="entry name" value="AMP-binding"/>
    <property type="match status" value="1"/>
</dbReference>
<dbReference type="InterPro" id="IPR042099">
    <property type="entry name" value="ANL_N_sf"/>
</dbReference>
<dbReference type="STRING" id="83449.BON30_25425"/>
<dbReference type="Pfam" id="PF13193">
    <property type="entry name" value="AMP-binding_C"/>
    <property type="match status" value="1"/>
</dbReference>
<reference evidence="6" key="1">
    <citation type="submission" date="2016-11" db="EMBL/GenBank/DDBJ databases">
        <authorList>
            <person name="Shukria A."/>
            <person name="Stevens D.C."/>
        </authorList>
    </citation>
    <scope>NUCLEOTIDE SEQUENCE [LARGE SCALE GENOMIC DNA]</scope>
    <source>
        <strain evidence="6">Cbfe23</strain>
    </source>
</reference>
<dbReference type="SUPFAM" id="SSF56801">
    <property type="entry name" value="Acetyl-CoA synthetase-like"/>
    <property type="match status" value="1"/>
</dbReference>
<dbReference type="AlphaFoldDB" id="A0A1L9B5K7"/>
<dbReference type="Proteomes" id="UP000182229">
    <property type="component" value="Unassembled WGS sequence"/>
</dbReference>
<dbReference type="GO" id="GO:0044550">
    <property type="term" value="P:secondary metabolite biosynthetic process"/>
    <property type="evidence" value="ECO:0007669"/>
    <property type="project" value="TreeGrafter"/>
</dbReference>
<gene>
    <name evidence="5" type="ORF">BON30_25425</name>
</gene>
<accession>A0A1L9B5K7</accession>
<evidence type="ECO:0000256" key="2">
    <source>
        <dbReference type="SAM" id="MobiDB-lite"/>
    </source>
</evidence>
<keyword evidence="6" id="KW-1185">Reference proteome</keyword>
<dbReference type="Gene3D" id="3.30.300.30">
    <property type="match status" value="1"/>
</dbReference>
<name>A0A1L9B5K7_9BACT</name>
<proteinExistence type="predicted"/>